<dbReference type="Pfam" id="PF00012">
    <property type="entry name" value="HSP70"/>
    <property type="match status" value="1"/>
</dbReference>
<evidence type="ECO:0000256" key="2">
    <source>
        <dbReference type="ARBA" id="ARBA00022741"/>
    </source>
</evidence>
<dbReference type="FunFam" id="3.30.420.40:FF:000028">
    <property type="entry name" value="heat shock 70 kDa protein-like"/>
    <property type="match status" value="2"/>
</dbReference>
<proteinExistence type="inferred from homology"/>
<name>A0AAW1XRA6_RUBAR</name>
<evidence type="ECO:0000313" key="4">
    <source>
        <dbReference type="EMBL" id="KAK9938415.1"/>
    </source>
</evidence>
<keyword evidence="3" id="KW-0067">ATP-binding</keyword>
<sequence length="120" mass="13156">MVGTEECNPIGIDLGTTYSCVAVWHHDHIEIIVNDQGYTTTPPQIAFTDIDSLVGEAASYQAMKSPINSIFDSKRLIVITVPVYFNDSQRQATKDAGITAGLNVKKHSQGTNCFSHCLWP</sequence>
<dbReference type="Gene3D" id="3.30.420.40">
    <property type="match status" value="1"/>
</dbReference>
<evidence type="ECO:0000256" key="3">
    <source>
        <dbReference type="ARBA" id="ARBA00022840"/>
    </source>
</evidence>
<dbReference type="SUPFAM" id="SSF53067">
    <property type="entry name" value="Actin-like ATPase domain"/>
    <property type="match status" value="1"/>
</dbReference>
<comment type="similarity">
    <text evidence="1">Belongs to the heat shock protein 70 family.</text>
</comment>
<dbReference type="InterPro" id="IPR013126">
    <property type="entry name" value="Hsp_70_fam"/>
</dbReference>
<dbReference type="GO" id="GO:0140662">
    <property type="term" value="F:ATP-dependent protein folding chaperone"/>
    <property type="evidence" value="ECO:0007669"/>
    <property type="project" value="InterPro"/>
</dbReference>
<organism evidence="4 5">
    <name type="scientific">Rubus argutus</name>
    <name type="common">Southern blackberry</name>
    <dbReference type="NCBI Taxonomy" id="59490"/>
    <lineage>
        <taxon>Eukaryota</taxon>
        <taxon>Viridiplantae</taxon>
        <taxon>Streptophyta</taxon>
        <taxon>Embryophyta</taxon>
        <taxon>Tracheophyta</taxon>
        <taxon>Spermatophyta</taxon>
        <taxon>Magnoliopsida</taxon>
        <taxon>eudicotyledons</taxon>
        <taxon>Gunneridae</taxon>
        <taxon>Pentapetalae</taxon>
        <taxon>rosids</taxon>
        <taxon>fabids</taxon>
        <taxon>Rosales</taxon>
        <taxon>Rosaceae</taxon>
        <taxon>Rosoideae</taxon>
        <taxon>Rosoideae incertae sedis</taxon>
        <taxon>Rubus</taxon>
    </lineage>
</organism>
<accession>A0AAW1XRA6</accession>
<comment type="caution">
    <text evidence="4">The sequence shown here is derived from an EMBL/GenBank/DDBJ whole genome shotgun (WGS) entry which is preliminary data.</text>
</comment>
<evidence type="ECO:0000256" key="1">
    <source>
        <dbReference type="ARBA" id="ARBA00007381"/>
    </source>
</evidence>
<dbReference type="AlphaFoldDB" id="A0AAW1XRA6"/>
<dbReference type="InterPro" id="IPR018181">
    <property type="entry name" value="Heat_shock_70_CS"/>
</dbReference>
<keyword evidence="2" id="KW-0547">Nucleotide-binding</keyword>
<dbReference type="PRINTS" id="PR00301">
    <property type="entry name" value="HEATSHOCK70"/>
</dbReference>
<protein>
    <submittedName>
        <fullName evidence="4">Uncharacterized protein</fullName>
    </submittedName>
</protein>
<dbReference type="Proteomes" id="UP001457282">
    <property type="component" value="Unassembled WGS sequence"/>
</dbReference>
<dbReference type="PROSITE" id="PS00297">
    <property type="entry name" value="HSP70_1"/>
    <property type="match status" value="1"/>
</dbReference>
<dbReference type="EMBL" id="JBEDUW010000003">
    <property type="protein sequence ID" value="KAK9938415.1"/>
    <property type="molecule type" value="Genomic_DNA"/>
</dbReference>
<keyword evidence="5" id="KW-1185">Reference proteome</keyword>
<reference evidence="4 5" key="1">
    <citation type="journal article" date="2023" name="G3 (Bethesda)">
        <title>A chromosome-length genome assembly and annotation of blackberry (Rubus argutus, cv. 'Hillquist').</title>
        <authorList>
            <person name="Bruna T."/>
            <person name="Aryal R."/>
            <person name="Dudchenko O."/>
            <person name="Sargent D.J."/>
            <person name="Mead D."/>
            <person name="Buti M."/>
            <person name="Cavallini A."/>
            <person name="Hytonen T."/>
            <person name="Andres J."/>
            <person name="Pham M."/>
            <person name="Weisz D."/>
            <person name="Mascagni F."/>
            <person name="Usai G."/>
            <person name="Natali L."/>
            <person name="Bassil N."/>
            <person name="Fernandez G.E."/>
            <person name="Lomsadze A."/>
            <person name="Armour M."/>
            <person name="Olukolu B."/>
            <person name="Poorten T."/>
            <person name="Britton C."/>
            <person name="Davik J."/>
            <person name="Ashrafi H."/>
            <person name="Aiden E.L."/>
            <person name="Borodovsky M."/>
            <person name="Worthington M."/>
        </authorList>
    </citation>
    <scope>NUCLEOTIDE SEQUENCE [LARGE SCALE GENOMIC DNA]</scope>
    <source>
        <strain evidence="4">PI 553951</strain>
    </source>
</reference>
<gene>
    <name evidence="4" type="ORF">M0R45_015156</name>
</gene>
<dbReference type="GO" id="GO:0005524">
    <property type="term" value="F:ATP binding"/>
    <property type="evidence" value="ECO:0007669"/>
    <property type="project" value="UniProtKB-KW"/>
</dbReference>
<evidence type="ECO:0000313" key="5">
    <source>
        <dbReference type="Proteomes" id="UP001457282"/>
    </source>
</evidence>
<dbReference type="PANTHER" id="PTHR19375">
    <property type="entry name" value="HEAT SHOCK PROTEIN 70KDA"/>
    <property type="match status" value="1"/>
</dbReference>
<dbReference type="InterPro" id="IPR043129">
    <property type="entry name" value="ATPase_NBD"/>
</dbReference>